<accession>A0ABV1TA64</accession>
<comment type="caution">
    <text evidence="2">The sequence shown here is derived from an EMBL/GenBank/DDBJ whole genome shotgun (WGS) entry which is preliminary data.</text>
</comment>
<proteinExistence type="predicted"/>
<gene>
    <name evidence="2" type="ORF">ABT211_06360</name>
</gene>
<feature type="domain" description="HTH marR-type" evidence="1">
    <location>
        <begin position="16"/>
        <end position="153"/>
    </location>
</feature>
<organism evidence="2 3">
    <name type="scientific">Streptomyces sp. 900105755</name>
    <dbReference type="NCBI Taxonomy" id="3154389"/>
    <lineage>
        <taxon>Bacteria</taxon>
        <taxon>Bacillati</taxon>
        <taxon>Actinomycetota</taxon>
        <taxon>Actinomycetes</taxon>
        <taxon>Kitasatosporales</taxon>
        <taxon>Streptomycetaceae</taxon>
        <taxon>Streptomyces</taxon>
    </lineage>
</organism>
<dbReference type="Proteomes" id="UP001490365">
    <property type="component" value="Unassembled WGS sequence"/>
</dbReference>
<name>A0ABV1TA64_9ACTN</name>
<dbReference type="Pfam" id="PF12802">
    <property type="entry name" value="MarR_2"/>
    <property type="match status" value="1"/>
</dbReference>
<dbReference type="InterPro" id="IPR036388">
    <property type="entry name" value="WH-like_DNA-bd_sf"/>
</dbReference>
<dbReference type="EMBL" id="JBEOZM010000002">
    <property type="protein sequence ID" value="MER6266911.1"/>
    <property type="molecule type" value="Genomic_DNA"/>
</dbReference>
<keyword evidence="3" id="KW-1185">Reference proteome</keyword>
<reference evidence="2 3" key="1">
    <citation type="submission" date="2024-06" db="EMBL/GenBank/DDBJ databases">
        <title>The Natural Products Discovery Center: Release of the First 8490 Sequenced Strains for Exploring Actinobacteria Biosynthetic Diversity.</title>
        <authorList>
            <person name="Kalkreuter E."/>
            <person name="Kautsar S.A."/>
            <person name="Yang D."/>
            <person name="Bader C.D."/>
            <person name="Teijaro C.N."/>
            <person name="Fluegel L."/>
            <person name="Davis C.M."/>
            <person name="Simpson J.R."/>
            <person name="Lauterbach L."/>
            <person name="Steele A.D."/>
            <person name="Gui C."/>
            <person name="Meng S."/>
            <person name="Li G."/>
            <person name="Viehrig K."/>
            <person name="Ye F."/>
            <person name="Su P."/>
            <person name="Kiefer A.F."/>
            <person name="Nichols A."/>
            <person name="Cepeda A.J."/>
            <person name="Yan W."/>
            <person name="Fan B."/>
            <person name="Jiang Y."/>
            <person name="Adhikari A."/>
            <person name="Zheng C.-J."/>
            <person name="Schuster L."/>
            <person name="Cowan T.M."/>
            <person name="Smanski M.J."/>
            <person name="Chevrette M.G."/>
            <person name="De Carvalho L.P.S."/>
            <person name="Shen B."/>
        </authorList>
    </citation>
    <scope>NUCLEOTIDE SEQUENCE [LARGE SCALE GENOMIC DNA]</scope>
    <source>
        <strain evidence="2 3">NPDC001694</strain>
    </source>
</reference>
<dbReference type="InterPro" id="IPR000835">
    <property type="entry name" value="HTH_MarR-typ"/>
</dbReference>
<dbReference type="InterPro" id="IPR036390">
    <property type="entry name" value="WH_DNA-bd_sf"/>
</dbReference>
<dbReference type="RefSeq" id="WP_351955572.1">
    <property type="nucleotide sequence ID" value="NZ_JBEOZM010000002.1"/>
</dbReference>
<dbReference type="PROSITE" id="PS50995">
    <property type="entry name" value="HTH_MARR_2"/>
    <property type="match status" value="1"/>
</dbReference>
<dbReference type="InterPro" id="IPR039422">
    <property type="entry name" value="MarR/SlyA-like"/>
</dbReference>
<evidence type="ECO:0000259" key="1">
    <source>
        <dbReference type="PROSITE" id="PS50995"/>
    </source>
</evidence>
<evidence type="ECO:0000313" key="3">
    <source>
        <dbReference type="Proteomes" id="UP001490365"/>
    </source>
</evidence>
<dbReference type="Gene3D" id="1.10.10.10">
    <property type="entry name" value="Winged helix-like DNA-binding domain superfamily/Winged helix DNA-binding domain"/>
    <property type="match status" value="1"/>
</dbReference>
<sequence>MTGLSDAGDGPSDGPSDGLTALAVSMADAVECLTTLWSVAAQGASVRLSSHQLRALRVMEAEPGINLTTLAVRMDIGLPAASRLCDRLEAAALLERELHPRNRRVVRLHVTRQGRQALDEVAWRRSRRLAVALGAMEPADAEALGRGLRGFLAALDAGTGDEGGTG</sequence>
<evidence type="ECO:0000313" key="2">
    <source>
        <dbReference type="EMBL" id="MER6266911.1"/>
    </source>
</evidence>
<protein>
    <submittedName>
        <fullName evidence="2">MarR family transcriptional regulator</fullName>
    </submittedName>
</protein>
<dbReference type="SUPFAM" id="SSF46785">
    <property type="entry name" value="Winged helix' DNA-binding domain"/>
    <property type="match status" value="1"/>
</dbReference>
<dbReference type="PANTHER" id="PTHR33164">
    <property type="entry name" value="TRANSCRIPTIONAL REGULATOR, MARR FAMILY"/>
    <property type="match status" value="1"/>
</dbReference>
<dbReference type="SMART" id="SM00347">
    <property type="entry name" value="HTH_MARR"/>
    <property type="match status" value="1"/>
</dbReference>
<dbReference type="PANTHER" id="PTHR33164:SF103">
    <property type="entry name" value="REGULATORY PROTEIN MARR"/>
    <property type="match status" value="1"/>
</dbReference>